<reference evidence="6 7" key="1">
    <citation type="submission" date="2016-04" db="EMBL/GenBank/DDBJ databases">
        <title>Complete Genome Sequence of Halotalea alkalilenta IHB B 13600.</title>
        <authorList>
            <person name="Swarnkar M.K."/>
            <person name="Sharma A."/>
            <person name="Kaushal K."/>
            <person name="Soni R."/>
            <person name="Rana S."/>
            <person name="Singh A.K."/>
            <person name="Gulati A."/>
        </authorList>
    </citation>
    <scope>NUCLEOTIDE SEQUENCE [LARGE SCALE GENOMIC DNA]</scope>
    <source>
        <strain evidence="6 7">IHB B 13600</strain>
    </source>
</reference>
<dbReference type="InterPro" id="IPR001638">
    <property type="entry name" value="Solute-binding_3/MltF_N"/>
</dbReference>
<feature type="chain" id="PRO_5008004611" evidence="4">
    <location>
        <begin position="26"/>
        <end position="342"/>
    </location>
</feature>
<comment type="similarity">
    <text evidence="1">Belongs to the bacterial solute-binding protein 3 family.</text>
</comment>
<feature type="signal peptide" evidence="4">
    <location>
        <begin position="1"/>
        <end position="25"/>
    </location>
</feature>
<dbReference type="PANTHER" id="PTHR30085:SF7">
    <property type="entry name" value="AMINO-ACID ABC TRANSPORTER-BINDING PROTEIN YHDW-RELATED"/>
    <property type="match status" value="1"/>
</dbReference>
<name>A0A172YDL7_9GAMM</name>
<feature type="domain" description="Solute-binding protein family 3/N-terminal" evidence="5">
    <location>
        <begin position="36"/>
        <end position="266"/>
    </location>
</feature>
<dbReference type="Gene3D" id="3.40.190.10">
    <property type="entry name" value="Periplasmic binding protein-like II"/>
    <property type="match status" value="2"/>
</dbReference>
<dbReference type="PANTHER" id="PTHR30085">
    <property type="entry name" value="AMINO ACID ABC TRANSPORTER PERMEASE"/>
    <property type="match status" value="1"/>
</dbReference>
<evidence type="ECO:0000256" key="3">
    <source>
        <dbReference type="ARBA" id="ARBA00022729"/>
    </source>
</evidence>
<organism evidence="6 7">
    <name type="scientific">Halotalea alkalilenta</name>
    <dbReference type="NCBI Taxonomy" id="376489"/>
    <lineage>
        <taxon>Bacteria</taxon>
        <taxon>Pseudomonadati</taxon>
        <taxon>Pseudomonadota</taxon>
        <taxon>Gammaproteobacteria</taxon>
        <taxon>Oceanospirillales</taxon>
        <taxon>Halomonadaceae</taxon>
        <taxon>Halotalea</taxon>
    </lineage>
</organism>
<proteinExistence type="inferred from homology"/>
<dbReference type="Proteomes" id="UP000077875">
    <property type="component" value="Chromosome"/>
</dbReference>
<dbReference type="GO" id="GO:0006865">
    <property type="term" value="P:amino acid transport"/>
    <property type="evidence" value="ECO:0007669"/>
    <property type="project" value="TreeGrafter"/>
</dbReference>
<keyword evidence="3 4" id="KW-0732">Signal</keyword>
<evidence type="ECO:0000256" key="1">
    <source>
        <dbReference type="ARBA" id="ARBA00010333"/>
    </source>
</evidence>
<sequence>MNNKSRFLLGAVVCLSTLAGALAHAGTLQSVEARGALRCGVSQGLAGFSAPNAQGQWEGIDVELCKGIAVAIFNDPSKVIYSALTASERFTALQSGEVDLLSRNTTWSATRDNSLGLTFPGGVTFYDGQAFMVKRELGIEHIADLDGATVCVTTGTLTETNLADYFDSHGLRYQAISFDEPSQSAGGFDSGRCDVLTSDSSQLAALRLQLSDPDSAVILPEMISKEPLAPMVRRDDESWGKLVSWTLYAMLNAEELGVTSENAGRMRDDPPSPDVARLLGRDGNVGEQLGLDNEWAFNVISTVGNYAEIYQRTVGDRSALNIPRGINALWNAGGIQYAPPIR</sequence>
<dbReference type="RefSeq" id="WP_064122275.1">
    <property type="nucleotide sequence ID" value="NZ_CP015243.1"/>
</dbReference>
<evidence type="ECO:0000259" key="5">
    <source>
        <dbReference type="SMART" id="SM00062"/>
    </source>
</evidence>
<accession>A0A172YDL7</accession>
<evidence type="ECO:0000313" key="7">
    <source>
        <dbReference type="Proteomes" id="UP000077875"/>
    </source>
</evidence>
<dbReference type="Pfam" id="PF00497">
    <property type="entry name" value="SBP_bac_3"/>
    <property type="match status" value="1"/>
</dbReference>
<keyword evidence="2" id="KW-0813">Transport</keyword>
<evidence type="ECO:0000256" key="2">
    <source>
        <dbReference type="ARBA" id="ARBA00022448"/>
    </source>
</evidence>
<dbReference type="InterPro" id="IPR051455">
    <property type="entry name" value="Bact_solute-bind_prot3"/>
</dbReference>
<dbReference type="KEGG" id="haa:A5892_07485"/>
<dbReference type="SUPFAM" id="SSF53850">
    <property type="entry name" value="Periplasmic binding protein-like II"/>
    <property type="match status" value="1"/>
</dbReference>
<evidence type="ECO:0000256" key="4">
    <source>
        <dbReference type="SAM" id="SignalP"/>
    </source>
</evidence>
<dbReference type="STRING" id="376489.A5892_07485"/>
<dbReference type="AlphaFoldDB" id="A0A172YDL7"/>
<keyword evidence="7" id="KW-1185">Reference proteome</keyword>
<protein>
    <submittedName>
        <fullName evidence="6">Amino acid ABC transporter substrate-binding protein</fullName>
    </submittedName>
</protein>
<gene>
    <name evidence="6" type="ORF">A5892_07485</name>
</gene>
<dbReference type="SMART" id="SM00062">
    <property type="entry name" value="PBPb"/>
    <property type="match status" value="1"/>
</dbReference>
<dbReference type="EMBL" id="CP015243">
    <property type="protein sequence ID" value="ANF57323.1"/>
    <property type="molecule type" value="Genomic_DNA"/>
</dbReference>
<evidence type="ECO:0000313" key="6">
    <source>
        <dbReference type="EMBL" id="ANF57323.1"/>
    </source>
</evidence>
<dbReference type="CDD" id="cd13692">
    <property type="entry name" value="PBP2_BztA"/>
    <property type="match status" value="1"/>
</dbReference>